<organism evidence="3 4">
    <name type="scientific">Aphanomyces stellatus</name>
    <dbReference type="NCBI Taxonomy" id="120398"/>
    <lineage>
        <taxon>Eukaryota</taxon>
        <taxon>Sar</taxon>
        <taxon>Stramenopiles</taxon>
        <taxon>Oomycota</taxon>
        <taxon>Saprolegniomycetes</taxon>
        <taxon>Saprolegniales</taxon>
        <taxon>Verrucalvaceae</taxon>
        <taxon>Aphanomyces</taxon>
    </lineage>
</organism>
<dbReference type="EMBL" id="CAADRA010006673">
    <property type="protein sequence ID" value="VFT96336.1"/>
    <property type="molecule type" value="Genomic_DNA"/>
</dbReference>
<gene>
    <name evidence="3" type="primary">Aste57867_19636</name>
    <name evidence="2" type="ORF">As57867_019571</name>
    <name evidence="3" type="ORF">ASTE57867_19636</name>
</gene>
<dbReference type="Gene3D" id="1.25.40.10">
    <property type="entry name" value="Tetratricopeptide repeat domain"/>
    <property type="match status" value="1"/>
</dbReference>
<evidence type="ECO:0000313" key="4">
    <source>
        <dbReference type="Proteomes" id="UP000332933"/>
    </source>
</evidence>
<feature type="transmembrane region" description="Helical" evidence="1">
    <location>
        <begin position="706"/>
        <end position="729"/>
    </location>
</feature>
<accession>A0A485LEW5</accession>
<dbReference type="AlphaFoldDB" id="A0A485LEW5"/>
<evidence type="ECO:0000313" key="3">
    <source>
        <dbReference type="EMBL" id="VFT96336.1"/>
    </source>
</evidence>
<proteinExistence type="predicted"/>
<keyword evidence="1" id="KW-0472">Membrane</keyword>
<dbReference type="EMBL" id="VJMH01006651">
    <property type="protein sequence ID" value="KAF0688814.1"/>
    <property type="molecule type" value="Genomic_DNA"/>
</dbReference>
<evidence type="ECO:0000313" key="2">
    <source>
        <dbReference type="EMBL" id="KAF0688814.1"/>
    </source>
</evidence>
<dbReference type="PANTHER" id="PTHR46082:SF6">
    <property type="entry name" value="AAA+ ATPASE DOMAIN-CONTAINING PROTEIN-RELATED"/>
    <property type="match status" value="1"/>
</dbReference>
<keyword evidence="1" id="KW-0812">Transmembrane</keyword>
<evidence type="ECO:0000256" key="1">
    <source>
        <dbReference type="SAM" id="Phobius"/>
    </source>
</evidence>
<name>A0A485LEW5_9STRA</name>
<dbReference type="Pfam" id="PF13424">
    <property type="entry name" value="TPR_12"/>
    <property type="match status" value="1"/>
</dbReference>
<reference evidence="2" key="2">
    <citation type="submission" date="2019-06" db="EMBL/GenBank/DDBJ databases">
        <title>Genomics analysis of Aphanomyces spp. identifies a new class of oomycete effector associated with host adaptation.</title>
        <authorList>
            <person name="Gaulin E."/>
        </authorList>
    </citation>
    <scope>NUCLEOTIDE SEQUENCE</scope>
    <source>
        <strain evidence="2">CBS 578.67</strain>
    </source>
</reference>
<keyword evidence="4" id="KW-1185">Reference proteome</keyword>
<sequence length="732" mass="82898">MVDAARQTAKEPVLGLTLGFFKHLVTLYGGRDAFEGLSTKAVCVKFVKPATLTHRLSMVDYVLDHYPSGGLYVKEATWFVSHAWRYTFLDVVDALDAFFDDQGLEPDDVAVWFCMFNNNQHMIHDVDFTFWVDSFQSALASIGRVVMVLSPWHNPTTLTRTWCVFELYVAVLTHARFEVAMGKTQKQAFLDDMRQDYDAFFRMLATIKSEASTTAVPQDRDNIVALMKAAHITFADLDRMLLDVFDGWMLRILNSQIDGADTLADQAEWLVVLGGMFRDKKDLGNAKQCIDRALWIYRHALNDKKDETWDALGGAADLSFMTNEPREVWEPMAQEALAHQIQLFGRDHVKSLGAMYSLGSFLVESGAFADGMPLLEECYARCTQALSDSNSLTLEALSAIGYCWMLQTKYVEAEPCLVQCYERQCRASGADHPSTQNTASYLAMIYFNQGKYTLAATMRQDIYDVSLRTLGPTHRGTCIAFGNLGSAMMMTGQYDQAKVVLEACHDMIARTGQPTEMRLKFELKLGQLHLCAGDGNLAHRRLVQVHDGIKTIHSASHPLARIALYWLCFLLYDSTFFLSMAQLDSVADELHAAGLFHDTWIIFPCHGCFEPIRGTSFTCPACPRFARRFCRACVAQAKFASFCAHNTRVEGMAPPPRRVQEMRLARLAQEDRWTDYDRRYLEYDAYCNAQHVPLDERAVRSSRNTFWNPATIGYFQWLTVVVLGVVMLVRRK</sequence>
<dbReference type="OrthoDB" id="626167at2759"/>
<keyword evidence="1" id="KW-1133">Transmembrane helix</keyword>
<dbReference type="SUPFAM" id="SSF48452">
    <property type="entry name" value="TPR-like"/>
    <property type="match status" value="1"/>
</dbReference>
<dbReference type="InterPro" id="IPR011990">
    <property type="entry name" value="TPR-like_helical_dom_sf"/>
</dbReference>
<dbReference type="Proteomes" id="UP000332933">
    <property type="component" value="Unassembled WGS sequence"/>
</dbReference>
<dbReference type="PANTHER" id="PTHR46082">
    <property type="entry name" value="ATP/GTP-BINDING PROTEIN-RELATED"/>
    <property type="match status" value="1"/>
</dbReference>
<dbReference type="InterPro" id="IPR053137">
    <property type="entry name" value="NLR-like"/>
</dbReference>
<reference evidence="3 4" key="1">
    <citation type="submission" date="2019-03" db="EMBL/GenBank/DDBJ databases">
        <authorList>
            <person name="Gaulin E."/>
            <person name="Dumas B."/>
        </authorList>
    </citation>
    <scope>NUCLEOTIDE SEQUENCE [LARGE SCALE GENOMIC DNA]</scope>
    <source>
        <strain evidence="3">CBS 568.67</strain>
    </source>
</reference>
<protein>
    <submittedName>
        <fullName evidence="3">Aste57867_19636 protein</fullName>
    </submittedName>
</protein>